<organism evidence="4 5">
    <name type="scientific">Cotesia congregata</name>
    <name type="common">Parasitoid wasp</name>
    <name type="synonym">Apanteles congregatus</name>
    <dbReference type="NCBI Taxonomy" id="51543"/>
    <lineage>
        <taxon>Eukaryota</taxon>
        <taxon>Metazoa</taxon>
        <taxon>Ecdysozoa</taxon>
        <taxon>Arthropoda</taxon>
        <taxon>Hexapoda</taxon>
        <taxon>Insecta</taxon>
        <taxon>Pterygota</taxon>
        <taxon>Neoptera</taxon>
        <taxon>Endopterygota</taxon>
        <taxon>Hymenoptera</taxon>
        <taxon>Apocrita</taxon>
        <taxon>Ichneumonoidea</taxon>
        <taxon>Braconidae</taxon>
        <taxon>Microgastrinae</taxon>
        <taxon>Cotesia</taxon>
    </lineage>
</organism>
<keyword evidence="1" id="KW-0677">Repeat</keyword>
<dbReference type="PANTHER" id="PTHR24198:SF165">
    <property type="entry name" value="ANKYRIN REPEAT-CONTAINING PROTEIN-RELATED"/>
    <property type="match status" value="1"/>
</dbReference>
<dbReference type="Proteomes" id="UP000786811">
    <property type="component" value="Unassembled WGS sequence"/>
</dbReference>
<gene>
    <name evidence="4" type="ORF">HICCMSTLAB_LOCUS10131</name>
</gene>
<reference evidence="4" key="1">
    <citation type="submission" date="2021-04" db="EMBL/GenBank/DDBJ databases">
        <authorList>
            <person name="Chebbi M.A.C M."/>
        </authorList>
    </citation>
    <scope>NUCLEOTIDE SEQUENCE</scope>
</reference>
<dbReference type="InterPro" id="IPR036770">
    <property type="entry name" value="Ankyrin_rpt-contain_sf"/>
</dbReference>
<keyword evidence="2 3" id="KW-0040">ANK repeat</keyword>
<dbReference type="AlphaFoldDB" id="A0A8J2HLP7"/>
<comment type="caution">
    <text evidence="4">The sequence shown here is derived from an EMBL/GenBank/DDBJ whole genome shotgun (WGS) entry which is preliminary data.</text>
</comment>
<keyword evidence="5" id="KW-1185">Reference proteome</keyword>
<evidence type="ECO:0000313" key="5">
    <source>
        <dbReference type="Proteomes" id="UP000786811"/>
    </source>
</evidence>
<dbReference type="Pfam" id="PF12796">
    <property type="entry name" value="Ank_2"/>
    <property type="match status" value="2"/>
</dbReference>
<feature type="repeat" description="ANK" evidence="3">
    <location>
        <begin position="172"/>
        <end position="204"/>
    </location>
</feature>
<accession>A0A8J2HLP7</accession>
<name>A0A8J2HLP7_COTCN</name>
<protein>
    <submittedName>
        <fullName evidence="4">Similar to RF_0381: Putative ankyrin repeat protein RF_0381 (Rickettsia felis (Strain ATCC VR-1525 / URRWXCal2))</fullName>
    </submittedName>
</protein>
<dbReference type="InterPro" id="IPR002110">
    <property type="entry name" value="Ankyrin_rpt"/>
</dbReference>
<feature type="repeat" description="ANK" evidence="3">
    <location>
        <begin position="104"/>
        <end position="136"/>
    </location>
</feature>
<sequence length="473" mass="54017">MEERGKIDNYKRFKTLPILGEKNYDEVCEEIKAGRLSKDVVLKIGVQYRYLFSQHHFNSVDIRDYLFPRTVAMSIIHVSIALNDQAMIDHLLALNCNLQATTGYGHTVLQFAVMCNKLTTVRKLLATGIDINNLGEDLQLLLVTAVESNNLKMVELLISCGAQVNVRKVCHITESPFGCAVADSNVKMMELLISHGADVNFKMSGITLFLTGTPLIAACIFGDTIDSVELLLNHPHIDIQAVDDFNESCVFVAARNNQLKNLQLILNTNIDINIKNIHKKLPLDVASNEGNYLIKRHIVKLIVAGFYVCEENREAVRLEQFDILRAKCSEEIRMMKDTKELYTNWSCFMILKRSQHFLALRFKHVEVSVDQEEDWIEKFPLYGEILAFHVKKALQRKMILKHTDQVLFDIFNKILPDTFIHDLYYFLKLQSASYLGHKLIIGEVSKAPMILKVYDDSLTMDINCPIRSDLVFS</sequence>
<evidence type="ECO:0000256" key="2">
    <source>
        <dbReference type="ARBA" id="ARBA00023043"/>
    </source>
</evidence>
<evidence type="ECO:0000256" key="1">
    <source>
        <dbReference type="ARBA" id="ARBA00022737"/>
    </source>
</evidence>
<evidence type="ECO:0000313" key="4">
    <source>
        <dbReference type="EMBL" id="CAG5101058.1"/>
    </source>
</evidence>
<proteinExistence type="predicted"/>
<dbReference type="SUPFAM" id="SSF48403">
    <property type="entry name" value="Ankyrin repeat"/>
    <property type="match status" value="1"/>
</dbReference>
<evidence type="ECO:0000256" key="3">
    <source>
        <dbReference type="PROSITE-ProRule" id="PRU00023"/>
    </source>
</evidence>
<dbReference type="Gene3D" id="1.25.40.20">
    <property type="entry name" value="Ankyrin repeat-containing domain"/>
    <property type="match status" value="1"/>
</dbReference>
<dbReference type="OrthoDB" id="6752548at2759"/>
<dbReference type="PANTHER" id="PTHR24198">
    <property type="entry name" value="ANKYRIN REPEAT AND PROTEIN KINASE DOMAIN-CONTAINING PROTEIN"/>
    <property type="match status" value="1"/>
</dbReference>
<dbReference type="EMBL" id="CAJNRD030001122">
    <property type="protein sequence ID" value="CAG5101058.1"/>
    <property type="molecule type" value="Genomic_DNA"/>
</dbReference>
<dbReference type="PROSITE" id="PS50088">
    <property type="entry name" value="ANK_REPEAT"/>
    <property type="match status" value="2"/>
</dbReference>
<dbReference type="SMART" id="SM00248">
    <property type="entry name" value="ANK"/>
    <property type="match status" value="6"/>
</dbReference>